<protein>
    <recommendedName>
        <fullName evidence="1">RNase H type-1 domain-containing protein</fullName>
    </recommendedName>
</protein>
<name>A0A7J6HTJ9_CANSA</name>
<keyword evidence="3" id="KW-1185">Reference proteome</keyword>
<dbReference type="InterPro" id="IPR044730">
    <property type="entry name" value="RNase_H-like_dom_plant"/>
</dbReference>
<dbReference type="GO" id="GO:0003676">
    <property type="term" value="F:nucleic acid binding"/>
    <property type="evidence" value="ECO:0007669"/>
    <property type="project" value="InterPro"/>
</dbReference>
<dbReference type="Proteomes" id="UP000583929">
    <property type="component" value="Unassembled WGS sequence"/>
</dbReference>
<dbReference type="PANTHER" id="PTHR47723:SF19">
    <property type="entry name" value="POLYNUCLEOTIDYL TRANSFERASE, RIBONUCLEASE H-LIKE SUPERFAMILY PROTEIN"/>
    <property type="match status" value="1"/>
</dbReference>
<dbReference type="InterPro" id="IPR036397">
    <property type="entry name" value="RNaseH_sf"/>
</dbReference>
<gene>
    <name evidence="2" type="ORF">G4B88_027430</name>
</gene>
<comment type="caution">
    <text evidence="2">The sequence shown here is derived from an EMBL/GenBank/DDBJ whole genome shotgun (WGS) entry which is preliminary data.</text>
</comment>
<evidence type="ECO:0000313" key="2">
    <source>
        <dbReference type="EMBL" id="KAF4397690.1"/>
    </source>
</evidence>
<dbReference type="InterPro" id="IPR002156">
    <property type="entry name" value="RNaseH_domain"/>
</dbReference>
<evidence type="ECO:0000313" key="3">
    <source>
        <dbReference type="Proteomes" id="UP000583929"/>
    </source>
</evidence>
<dbReference type="Gene3D" id="3.30.420.10">
    <property type="entry name" value="Ribonuclease H-like superfamily/Ribonuclease H"/>
    <property type="match status" value="1"/>
</dbReference>
<dbReference type="Pfam" id="PF13456">
    <property type="entry name" value="RVT_3"/>
    <property type="match status" value="1"/>
</dbReference>
<proteinExistence type="predicted"/>
<evidence type="ECO:0000259" key="1">
    <source>
        <dbReference type="Pfam" id="PF13456"/>
    </source>
</evidence>
<dbReference type="AlphaFoldDB" id="A0A7J6HTJ9"/>
<sequence length="367" mass="40635">MMIWRACMKILPTGDKFSPSSNCFVCLTNHETPLHLFARCNLASALWFSGPIPVRIDRIPGDDLSTLLCNLVSSLDPMMRARMLVYAGVIMDCIWKHRNQIVHSNGAFQGVDSIRLNVCRRFANLDPAVEQVEQHPRSCPPIEPPRVATDKCILVDGSFLKGNYGCAMISVSKNSQDWWISVSAGTCQLALEAEMSAVRLGLQWAIKNQWDNFSILTDSRVLVEALAAKQPPHWKTAALFSDILHLLSLFSTCHGVGIYGSEAGEIIRITSFHSQFFILIPHHHSLISLSLPLSPSSLSDSLSSNGGARSPARLRRLISPISSFISGDIYNWRVTMQSSEAFSNMAMLATSQSRVNKRIKASRVLPV</sequence>
<feature type="domain" description="RNase H type-1" evidence="1">
    <location>
        <begin position="167"/>
        <end position="254"/>
    </location>
</feature>
<dbReference type="GO" id="GO:0004523">
    <property type="term" value="F:RNA-DNA hybrid ribonuclease activity"/>
    <property type="evidence" value="ECO:0007669"/>
    <property type="project" value="InterPro"/>
</dbReference>
<dbReference type="CDD" id="cd06222">
    <property type="entry name" value="RNase_H_like"/>
    <property type="match status" value="1"/>
</dbReference>
<accession>A0A7J6HTJ9</accession>
<dbReference type="InterPro" id="IPR053151">
    <property type="entry name" value="RNase_H-like"/>
</dbReference>
<organism evidence="2 3">
    <name type="scientific">Cannabis sativa</name>
    <name type="common">Hemp</name>
    <name type="synonym">Marijuana</name>
    <dbReference type="NCBI Taxonomy" id="3483"/>
    <lineage>
        <taxon>Eukaryota</taxon>
        <taxon>Viridiplantae</taxon>
        <taxon>Streptophyta</taxon>
        <taxon>Embryophyta</taxon>
        <taxon>Tracheophyta</taxon>
        <taxon>Spermatophyta</taxon>
        <taxon>Magnoliopsida</taxon>
        <taxon>eudicotyledons</taxon>
        <taxon>Gunneridae</taxon>
        <taxon>Pentapetalae</taxon>
        <taxon>rosids</taxon>
        <taxon>fabids</taxon>
        <taxon>Rosales</taxon>
        <taxon>Cannabaceae</taxon>
        <taxon>Cannabis</taxon>
    </lineage>
</organism>
<dbReference type="PANTHER" id="PTHR47723">
    <property type="entry name" value="OS05G0353850 PROTEIN"/>
    <property type="match status" value="1"/>
</dbReference>
<dbReference type="EMBL" id="JAATIQ010000033">
    <property type="protein sequence ID" value="KAF4397690.1"/>
    <property type="molecule type" value="Genomic_DNA"/>
</dbReference>
<dbReference type="SUPFAM" id="SSF53098">
    <property type="entry name" value="Ribonuclease H-like"/>
    <property type="match status" value="1"/>
</dbReference>
<dbReference type="InterPro" id="IPR012337">
    <property type="entry name" value="RNaseH-like_sf"/>
</dbReference>
<reference evidence="2 3" key="1">
    <citation type="journal article" date="2020" name="bioRxiv">
        <title>Sequence and annotation of 42 cannabis genomes reveals extensive copy number variation in cannabinoid synthesis and pathogen resistance genes.</title>
        <authorList>
            <person name="Mckernan K.J."/>
            <person name="Helbert Y."/>
            <person name="Kane L.T."/>
            <person name="Ebling H."/>
            <person name="Zhang L."/>
            <person name="Liu B."/>
            <person name="Eaton Z."/>
            <person name="Mclaughlin S."/>
            <person name="Kingan S."/>
            <person name="Baybayan P."/>
            <person name="Concepcion G."/>
            <person name="Jordan M."/>
            <person name="Riva A."/>
            <person name="Barbazuk W."/>
            <person name="Harkins T."/>
        </authorList>
    </citation>
    <scope>NUCLEOTIDE SEQUENCE [LARGE SCALE GENOMIC DNA]</scope>
    <source>
        <strain evidence="3">cv. Jamaican Lion 4</strain>
        <tissue evidence="2">Leaf</tissue>
    </source>
</reference>